<evidence type="ECO:0000313" key="3">
    <source>
        <dbReference type="EMBL" id="TWD97448.1"/>
    </source>
</evidence>
<feature type="coiled-coil region" evidence="1">
    <location>
        <begin position="17"/>
        <end position="44"/>
    </location>
</feature>
<proteinExistence type="predicted"/>
<dbReference type="RefSeq" id="WP_144566679.1">
    <property type="nucleotide sequence ID" value="NZ_VIVN01000010.1"/>
</dbReference>
<keyword evidence="4" id="KW-1185">Reference proteome</keyword>
<sequence length="48" mass="5702">MDIEKSDRLRSMLQEALSPFIEKIERLEAEIQSLKEEQSELIKILKNQ</sequence>
<keyword evidence="1" id="KW-0175">Coiled coil</keyword>
<name>A0A561D2Y1_9BACI</name>
<dbReference type="InterPro" id="IPR046367">
    <property type="entry name" value="GapR-like_DNA-bd"/>
</dbReference>
<evidence type="ECO:0000313" key="4">
    <source>
        <dbReference type="Proteomes" id="UP000319671"/>
    </source>
</evidence>
<dbReference type="Pfam" id="PF10073">
    <property type="entry name" value="GapR_DNA-bd"/>
    <property type="match status" value="1"/>
</dbReference>
<comment type="caution">
    <text evidence="3">The sequence shown here is derived from an EMBL/GenBank/DDBJ whole genome shotgun (WGS) entry which is preliminary data.</text>
</comment>
<gene>
    <name evidence="3" type="ORF">FB550_11053</name>
</gene>
<organism evidence="3 4">
    <name type="scientific">Neobacillus bataviensis</name>
    <dbReference type="NCBI Taxonomy" id="220685"/>
    <lineage>
        <taxon>Bacteria</taxon>
        <taxon>Bacillati</taxon>
        <taxon>Bacillota</taxon>
        <taxon>Bacilli</taxon>
        <taxon>Bacillales</taxon>
        <taxon>Bacillaceae</taxon>
        <taxon>Neobacillus</taxon>
    </lineage>
</organism>
<reference evidence="3 4" key="1">
    <citation type="submission" date="2019-06" db="EMBL/GenBank/DDBJ databases">
        <title>Sorghum-associated microbial communities from plants grown in Nebraska, USA.</title>
        <authorList>
            <person name="Schachtman D."/>
        </authorList>
    </citation>
    <scope>NUCLEOTIDE SEQUENCE [LARGE SCALE GENOMIC DNA]</scope>
    <source>
        <strain evidence="3 4">2482</strain>
    </source>
</reference>
<dbReference type="Proteomes" id="UP000319671">
    <property type="component" value="Unassembled WGS sequence"/>
</dbReference>
<dbReference type="AlphaFoldDB" id="A0A561D2Y1"/>
<accession>A0A561D2Y1</accession>
<evidence type="ECO:0000259" key="2">
    <source>
        <dbReference type="Pfam" id="PF10073"/>
    </source>
</evidence>
<dbReference type="GO" id="GO:0003677">
    <property type="term" value="F:DNA binding"/>
    <property type="evidence" value="ECO:0007669"/>
    <property type="project" value="InterPro"/>
</dbReference>
<dbReference type="EMBL" id="VIVN01000010">
    <property type="protein sequence ID" value="TWD97448.1"/>
    <property type="molecule type" value="Genomic_DNA"/>
</dbReference>
<feature type="domain" description="GapR-like DNA-binding" evidence="2">
    <location>
        <begin position="14"/>
        <end position="42"/>
    </location>
</feature>
<evidence type="ECO:0000256" key="1">
    <source>
        <dbReference type="SAM" id="Coils"/>
    </source>
</evidence>
<protein>
    <submittedName>
        <fullName evidence="3">Uncharacterized protein DUF2312</fullName>
    </submittedName>
</protein>